<sequence>MSPAKNPCGFGTFSDGSAGATDHSAVNGGHVTYYTEQVDQTLSSTPVPSHGANSMAAAEELEDDEVTVLGVWP</sequence>
<feature type="region of interest" description="Disordered" evidence="1">
    <location>
        <begin position="1"/>
        <end position="27"/>
    </location>
</feature>
<reference evidence="2" key="1">
    <citation type="submission" date="2019-03" db="EMBL/GenBank/DDBJ databases">
        <title>WGS assembly of Setaria viridis.</title>
        <authorList>
            <person name="Huang P."/>
            <person name="Jenkins J."/>
            <person name="Grimwood J."/>
            <person name="Barry K."/>
            <person name="Healey A."/>
            <person name="Mamidi S."/>
            <person name="Sreedasyam A."/>
            <person name="Shu S."/>
            <person name="Feldman M."/>
            <person name="Wu J."/>
            <person name="Yu Y."/>
            <person name="Chen C."/>
            <person name="Johnson J."/>
            <person name="Rokhsar D."/>
            <person name="Baxter I."/>
            <person name="Schmutz J."/>
            <person name="Brutnell T."/>
            <person name="Kellogg E."/>
        </authorList>
    </citation>
    <scope>NUCLEOTIDE SEQUENCE [LARGE SCALE GENOMIC DNA]</scope>
</reference>
<keyword evidence="3" id="KW-1185">Reference proteome</keyword>
<evidence type="ECO:0000256" key="1">
    <source>
        <dbReference type="SAM" id="MobiDB-lite"/>
    </source>
</evidence>
<protein>
    <submittedName>
        <fullName evidence="2">Uncharacterized protein</fullName>
    </submittedName>
</protein>
<dbReference type="Gramene" id="TKV95251">
    <property type="protein sequence ID" value="TKV95251"/>
    <property type="gene ID" value="SEVIR_9G350100v2"/>
</dbReference>
<evidence type="ECO:0000313" key="2">
    <source>
        <dbReference type="EMBL" id="TKV95251.1"/>
    </source>
</evidence>
<dbReference type="Proteomes" id="UP000298652">
    <property type="component" value="Chromosome 9"/>
</dbReference>
<feature type="region of interest" description="Disordered" evidence="1">
    <location>
        <begin position="41"/>
        <end position="61"/>
    </location>
</feature>
<gene>
    <name evidence="2" type="ORF">SEVIR_9G350100v2</name>
</gene>
<proteinExistence type="predicted"/>
<evidence type="ECO:0000313" key="3">
    <source>
        <dbReference type="Proteomes" id="UP000298652"/>
    </source>
</evidence>
<name>A0A4U6T2K4_SETVI</name>
<organism evidence="2 3">
    <name type="scientific">Setaria viridis</name>
    <name type="common">Green bristlegrass</name>
    <name type="synonym">Setaria italica subsp. viridis</name>
    <dbReference type="NCBI Taxonomy" id="4556"/>
    <lineage>
        <taxon>Eukaryota</taxon>
        <taxon>Viridiplantae</taxon>
        <taxon>Streptophyta</taxon>
        <taxon>Embryophyta</taxon>
        <taxon>Tracheophyta</taxon>
        <taxon>Spermatophyta</taxon>
        <taxon>Magnoliopsida</taxon>
        <taxon>Liliopsida</taxon>
        <taxon>Poales</taxon>
        <taxon>Poaceae</taxon>
        <taxon>PACMAD clade</taxon>
        <taxon>Panicoideae</taxon>
        <taxon>Panicodae</taxon>
        <taxon>Paniceae</taxon>
        <taxon>Cenchrinae</taxon>
        <taxon>Setaria</taxon>
    </lineage>
</organism>
<accession>A0A4U6T2K4</accession>
<dbReference type="EMBL" id="CM016560">
    <property type="protein sequence ID" value="TKV95251.1"/>
    <property type="molecule type" value="Genomic_DNA"/>
</dbReference>
<dbReference type="AlphaFoldDB" id="A0A4U6T2K4"/>